<dbReference type="SUPFAM" id="SSF53474">
    <property type="entry name" value="alpha/beta-Hydrolases"/>
    <property type="match status" value="1"/>
</dbReference>
<dbReference type="FunFam" id="3.40.50.1820:FF:000042">
    <property type="entry name" value="probable strigolactone esterase DAD2"/>
    <property type="match status" value="1"/>
</dbReference>
<dbReference type="InterPro" id="IPR029058">
    <property type="entry name" value="AB_hydrolase_fold"/>
</dbReference>
<keyword evidence="5" id="KW-1185">Reference proteome</keyword>
<comment type="similarity">
    <text evidence="1">Belongs to the AB hydrolase superfamily.</text>
</comment>
<sequence length="244" mass="26975">MVIQGYRVLEALNVRTMGCGKKTLVLSHGFGGDESAWNKILPSLATNFKVILFDMAFSGNVNPNHFDFDTYASLSAYATDLLTILEELKVEKCFYVGHSVSAMVGCIASIQRPQLFEKLVLLCASPRYLNDESYEGGFEREDIEGIFGSIKYDYKAWVANFAAQVVGVDDPRLVKEYSTTLGNMKPEITLAIAKTIFESDKRSMLSEVKTPCSIIQTKNDVVVPMVVPYYMQGRLGGGDKSTAT</sequence>
<dbReference type="InterPro" id="IPR000073">
    <property type="entry name" value="AB_hydrolase_1"/>
</dbReference>
<evidence type="ECO:0000256" key="2">
    <source>
        <dbReference type="ARBA" id="ARBA00022801"/>
    </source>
</evidence>
<feature type="domain" description="AB hydrolase-1" evidence="3">
    <location>
        <begin position="23"/>
        <end position="137"/>
    </location>
</feature>
<protein>
    <recommendedName>
        <fullName evidence="3">AB hydrolase-1 domain-containing protein</fullName>
    </recommendedName>
</protein>
<feature type="non-terminal residue" evidence="4">
    <location>
        <position position="244"/>
    </location>
</feature>
<evidence type="ECO:0000313" key="4">
    <source>
        <dbReference type="EMBL" id="KAH9327358.1"/>
    </source>
</evidence>
<dbReference type="EMBL" id="JAHRHJ020000002">
    <property type="protein sequence ID" value="KAH9327358.1"/>
    <property type="molecule type" value="Genomic_DNA"/>
</dbReference>
<dbReference type="Pfam" id="PF00561">
    <property type="entry name" value="Abhydrolase_1"/>
    <property type="match status" value="1"/>
</dbReference>
<name>A0AA38GSD3_TAXCH</name>
<accession>A0AA38GSD3</accession>
<dbReference type="PANTHER" id="PTHR43039">
    <property type="entry name" value="ESTERASE-RELATED"/>
    <property type="match status" value="1"/>
</dbReference>
<dbReference type="AlphaFoldDB" id="A0AA38GSD3"/>
<keyword evidence="2" id="KW-0378">Hydrolase</keyword>
<dbReference type="Gene3D" id="3.40.50.1820">
    <property type="entry name" value="alpha/beta hydrolase"/>
    <property type="match status" value="1"/>
</dbReference>
<reference evidence="4 5" key="1">
    <citation type="journal article" date="2021" name="Nat. Plants">
        <title>The Taxus genome provides insights into paclitaxel biosynthesis.</title>
        <authorList>
            <person name="Xiong X."/>
            <person name="Gou J."/>
            <person name="Liao Q."/>
            <person name="Li Y."/>
            <person name="Zhou Q."/>
            <person name="Bi G."/>
            <person name="Li C."/>
            <person name="Du R."/>
            <person name="Wang X."/>
            <person name="Sun T."/>
            <person name="Guo L."/>
            <person name="Liang H."/>
            <person name="Lu P."/>
            <person name="Wu Y."/>
            <person name="Zhang Z."/>
            <person name="Ro D.K."/>
            <person name="Shang Y."/>
            <person name="Huang S."/>
            <person name="Yan J."/>
        </authorList>
    </citation>
    <scope>NUCLEOTIDE SEQUENCE [LARGE SCALE GENOMIC DNA]</scope>
    <source>
        <strain evidence="4">Ta-2019</strain>
    </source>
</reference>
<dbReference type="OMA" id="WDKIIPV"/>
<dbReference type="Proteomes" id="UP000824469">
    <property type="component" value="Unassembled WGS sequence"/>
</dbReference>
<organism evidence="4 5">
    <name type="scientific">Taxus chinensis</name>
    <name type="common">Chinese yew</name>
    <name type="synonym">Taxus wallichiana var. chinensis</name>
    <dbReference type="NCBI Taxonomy" id="29808"/>
    <lineage>
        <taxon>Eukaryota</taxon>
        <taxon>Viridiplantae</taxon>
        <taxon>Streptophyta</taxon>
        <taxon>Embryophyta</taxon>
        <taxon>Tracheophyta</taxon>
        <taxon>Spermatophyta</taxon>
        <taxon>Pinopsida</taxon>
        <taxon>Pinidae</taxon>
        <taxon>Conifers II</taxon>
        <taxon>Cupressales</taxon>
        <taxon>Taxaceae</taxon>
        <taxon>Taxus</taxon>
    </lineage>
</organism>
<gene>
    <name evidence="4" type="ORF">KI387_007536</name>
</gene>
<evidence type="ECO:0000256" key="1">
    <source>
        <dbReference type="ARBA" id="ARBA00008645"/>
    </source>
</evidence>
<dbReference type="GO" id="GO:0016787">
    <property type="term" value="F:hydrolase activity"/>
    <property type="evidence" value="ECO:0007669"/>
    <property type="project" value="UniProtKB-KW"/>
</dbReference>
<proteinExistence type="inferred from homology"/>
<evidence type="ECO:0000313" key="5">
    <source>
        <dbReference type="Proteomes" id="UP000824469"/>
    </source>
</evidence>
<comment type="caution">
    <text evidence="4">The sequence shown here is derived from an EMBL/GenBank/DDBJ whole genome shotgun (WGS) entry which is preliminary data.</text>
</comment>
<evidence type="ECO:0000259" key="3">
    <source>
        <dbReference type="Pfam" id="PF00561"/>
    </source>
</evidence>